<feature type="compositionally biased region" description="Low complexity" evidence="2">
    <location>
        <begin position="18"/>
        <end position="44"/>
    </location>
</feature>
<feature type="region of interest" description="Disordered" evidence="2">
    <location>
        <begin position="645"/>
        <end position="888"/>
    </location>
</feature>
<name>A0AA39GHV7_SARSR</name>
<feature type="compositionally biased region" description="Basic residues" evidence="2">
    <location>
        <begin position="685"/>
        <end position="699"/>
    </location>
</feature>
<evidence type="ECO:0000256" key="2">
    <source>
        <dbReference type="SAM" id="MobiDB-lite"/>
    </source>
</evidence>
<dbReference type="Proteomes" id="UP001175261">
    <property type="component" value="Unassembled WGS sequence"/>
</dbReference>
<comment type="caution">
    <text evidence="3">The sequence shown here is derived from an EMBL/GenBank/DDBJ whole genome shotgun (WGS) entry which is preliminary data.</text>
</comment>
<evidence type="ECO:0000256" key="1">
    <source>
        <dbReference type="SAM" id="Coils"/>
    </source>
</evidence>
<evidence type="ECO:0008006" key="5">
    <source>
        <dbReference type="Google" id="ProtNLM"/>
    </source>
</evidence>
<reference evidence="3" key="1">
    <citation type="submission" date="2022-10" db="EMBL/GenBank/DDBJ databases">
        <title>Determination and structural analysis of whole genome sequence of Sarocladium strictum F4-1.</title>
        <authorList>
            <person name="Hu L."/>
            <person name="Jiang Y."/>
        </authorList>
    </citation>
    <scope>NUCLEOTIDE SEQUENCE</scope>
    <source>
        <strain evidence="3">F4-1</strain>
    </source>
</reference>
<feature type="compositionally biased region" description="Basic and acidic residues" evidence="2">
    <location>
        <begin position="445"/>
        <end position="457"/>
    </location>
</feature>
<feature type="compositionally biased region" description="Polar residues" evidence="2">
    <location>
        <begin position="879"/>
        <end position="888"/>
    </location>
</feature>
<feature type="region of interest" description="Disordered" evidence="2">
    <location>
        <begin position="339"/>
        <end position="504"/>
    </location>
</feature>
<proteinExistence type="predicted"/>
<feature type="compositionally biased region" description="Polar residues" evidence="2">
    <location>
        <begin position="353"/>
        <end position="371"/>
    </location>
</feature>
<feature type="compositionally biased region" description="Polar residues" evidence="2">
    <location>
        <begin position="712"/>
        <end position="731"/>
    </location>
</feature>
<feature type="compositionally biased region" description="Basic residues" evidence="2">
    <location>
        <begin position="51"/>
        <end position="60"/>
    </location>
</feature>
<evidence type="ECO:0000313" key="3">
    <source>
        <dbReference type="EMBL" id="KAK0386968.1"/>
    </source>
</evidence>
<feature type="compositionally biased region" description="Low complexity" evidence="2">
    <location>
        <begin position="372"/>
        <end position="388"/>
    </location>
</feature>
<feature type="coiled-coil region" evidence="1">
    <location>
        <begin position="183"/>
        <end position="241"/>
    </location>
</feature>
<protein>
    <recommendedName>
        <fullName evidence="5">Centrosomin N-terminal motif 1 domain-containing protein</fullName>
    </recommendedName>
</protein>
<feature type="compositionally biased region" description="Polar residues" evidence="2">
    <location>
        <begin position="65"/>
        <end position="97"/>
    </location>
</feature>
<feature type="compositionally biased region" description="Polar residues" evidence="2">
    <location>
        <begin position="133"/>
        <end position="152"/>
    </location>
</feature>
<accession>A0AA39GHV7</accession>
<dbReference type="AlphaFoldDB" id="A0AA39GHV7"/>
<keyword evidence="1" id="KW-0175">Coiled coil</keyword>
<keyword evidence="4" id="KW-1185">Reference proteome</keyword>
<feature type="region of interest" description="Disordered" evidence="2">
    <location>
        <begin position="258"/>
        <end position="287"/>
    </location>
</feature>
<dbReference type="EMBL" id="JAPDFR010000004">
    <property type="protein sequence ID" value="KAK0386968.1"/>
    <property type="molecule type" value="Genomic_DNA"/>
</dbReference>
<feature type="compositionally biased region" description="Low complexity" evidence="2">
    <location>
        <begin position="114"/>
        <end position="127"/>
    </location>
</feature>
<gene>
    <name evidence="3" type="ORF">NLU13_5281</name>
</gene>
<feature type="compositionally biased region" description="Polar residues" evidence="2">
    <location>
        <begin position="389"/>
        <end position="407"/>
    </location>
</feature>
<feature type="compositionally biased region" description="Low complexity" evidence="2">
    <location>
        <begin position="669"/>
        <end position="683"/>
    </location>
</feature>
<feature type="region of interest" description="Disordered" evidence="2">
    <location>
        <begin position="548"/>
        <end position="574"/>
    </location>
</feature>
<evidence type="ECO:0000313" key="4">
    <source>
        <dbReference type="Proteomes" id="UP001175261"/>
    </source>
</evidence>
<organism evidence="3 4">
    <name type="scientific">Sarocladium strictum</name>
    <name type="common">Black bundle disease fungus</name>
    <name type="synonym">Acremonium strictum</name>
    <dbReference type="NCBI Taxonomy" id="5046"/>
    <lineage>
        <taxon>Eukaryota</taxon>
        <taxon>Fungi</taxon>
        <taxon>Dikarya</taxon>
        <taxon>Ascomycota</taxon>
        <taxon>Pezizomycotina</taxon>
        <taxon>Sordariomycetes</taxon>
        <taxon>Hypocreomycetidae</taxon>
        <taxon>Hypocreales</taxon>
        <taxon>Sarocladiaceae</taxon>
        <taxon>Sarocladium</taxon>
    </lineage>
</organism>
<feature type="region of interest" description="Disordered" evidence="2">
    <location>
        <begin position="1"/>
        <end position="163"/>
    </location>
</feature>
<feature type="compositionally biased region" description="Polar residues" evidence="2">
    <location>
        <begin position="421"/>
        <end position="440"/>
    </location>
</feature>
<feature type="compositionally biased region" description="Basic and acidic residues" evidence="2">
    <location>
        <begin position="260"/>
        <end position="273"/>
    </location>
</feature>
<sequence length="888" mass="96587">MDAATTQFRDKSRPPYPRTASRSSTSTNNTRVTNQTNNSGGSSSPQLAHSHPAHRYHHNACAKPSATSPTVTTRPTPQLSREASNESNRPSAMSSFLQEKLQRERQLELNKTVAASPSSKSGSLSASMDLGRATNSPFKDSSTNRPQSSSGDPGNGKKGHGNFDLKLELYHRRERQTALEDRVEALESGKAQVEQMNDRLMEELEKRDKAVEEAVAMIVTLEAKIDQLAQERRMVQQIEAEGMFRSPDFGSSYQLTVHSQDTEGPHPDEDARTLTRMPSFLSDRTEETENLRNVYLHGRSSVMSLPRVSEPLEGLTSPSLSVLSESSFVSVYGQKGHDKVDPLDLTEPLSLDGSASKTGSSMDTRRPSTATGRSGSFKKSASSASPRSNGNAQFSSFTDVVGQSSPLQRLEKMDPTYARRPQSSGRDMTTINSSRVNNSPARRRTREEKREALKRVMTDAPGGVLLQEHALPPTPDTMSTSTLRRFRNSNDTLEGEAKNEMRPQPTVLEKQAEPHTGAPLQPSASALPKVLDLSINSYPDHIAAIRRPRSADETTVSQHRRGNDWSFDSDEEDGQSFRSSLDIWMRQGGSKQEVDGRVSPDLFGFPTSASRGAWAMDAMFGPGSAYAGGAQIMGSGQAMDELFSAQGKPENQGPPPPGRRSSYHARTGSSSATTTMTSQTQSQPPKHKSPQRKQPRQHTRGASVDVRARSMSVAQSSTDQAPAEQHQQPQSQDKRGHYPPLSGAGGARAGLNRLFRRSLGGAADAGLPPRSPSAPVEARTESSLPPPPSQQKSTMGTLSWVHRSGVTEDERSGATPPPIMRNPRHQRTESVEQDMQEPPTPTAPAAYPQAMEVAPPLSPAEGPQQQQGGRRKWLGGFGRSSSLRNRAG</sequence>